<dbReference type="Gene3D" id="3.90.180.10">
    <property type="entry name" value="Medium-chain alcohol dehydrogenases, catalytic domain"/>
    <property type="match status" value="1"/>
</dbReference>
<dbReference type="PANTHER" id="PTHR42813:SF1">
    <property type="entry name" value="DEHYDROGENASE, PUTATIVE (AFU_ORTHOLOGUE AFUA_5G03930)-RELATED"/>
    <property type="match status" value="1"/>
</dbReference>
<keyword evidence="3" id="KW-0862">Zinc</keyword>
<dbReference type="Proteomes" id="UP000077069">
    <property type="component" value="Unassembled WGS sequence"/>
</dbReference>
<keyword evidence="2" id="KW-0479">Metal-binding</keyword>
<dbReference type="AlphaFoldDB" id="A0A177BZ33"/>
<dbReference type="GO" id="GO:0046872">
    <property type="term" value="F:metal ion binding"/>
    <property type="evidence" value="ECO:0007669"/>
    <property type="project" value="UniProtKB-KW"/>
</dbReference>
<sequence>MRSLGRGTETSIEKLQPLRTSATAVVKSLLRSSISRSTHCTICSSDLHMCAIGIVEEVASESRTLISGGRVIILPMIGYGECFYCKRRGFSISDQTTTSQGLVQMYGHHSSGIFGYSMIMRGYSCNQAENCSVPDTDIRLVGLADVTPTPWHGRESAEVDKDDVVGRLAKVHRALKVYAINNDINLLNIANAYGMIPIDVDDHSDPADDILSLDPHDLDRGIEANGVKSTNSIAHTVVRALGVESTRKGGNIALIGGFFHTINKFPIGMLTDNAITLRFGQLYAQKARRYRSSDHQHDYMLLCALCSVFHSYWMLSLENSLVRIMSTG</sequence>
<evidence type="ECO:0000313" key="5">
    <source>
        <dbReference type="Proteomes" id="UP000077069"/>
    </source>
</evidence>
<evidence type="ECO:0000256" key="3">
    <source>
        <dbReference type="ARBA" id="ARBA00022833"/>
    </source>
</evidence>
<dbReference type="SUPFAM" id="SSF51735">
    <property type="entry name" value="NAD(P)-binding Rossmann-fold domains"/>
    <property type="match status" value="1"/>
</dbReference>
<dbReference type="EMBL" id="KV441560">
    <property type="protein sequence ID" value="OAG00231.1"/>
    <property type="molecule type" value="Genomic_DNA"/>
</dbReference>
<accession>A0A177BZ33</accession>
<dbReference type="OrthoDB" id="256333at2759"/>
<evidence type="ECO:0000256" key="2">
    <source>
        <dbReference type="ARBA" id="ARBA00022723"/>
    </source>
</evidence>
<evidence type="ECO:0000313" key="4">
    <source>
        <dbReference type="EMBL" id="OAG00231.1"/>
    </source>
</evidence>
<comment type="cofactor">
    <cofactor evidence="1">
        <name>Zn(2+)</name>
        <dbReference type="ChEBI" id="CHEBI:29105"/>
    </cofactor>
</comment>
<organism evidence="4 5">
    <name type="scientific">Paraphaeosphaeria sporulosa</name>
    <dbReference type="NCBI Taxonomy" id="1460663"/>
    <lineage>
        <taxon>Eukaryota</taxon>
        <taxon>Fungi</taxon>
        <taxon>Dikarya</taxon>
        <taxon>Ascomycota</taxon>
        <taxon>Pezizomycotina</taxon>
        <taxon>Dothideomycetes</taxon>
        <taxon>Pleosporomycetidae</taxon>
        <taxon>Pleosporales</taxon>
        <taxon>Massarineae</taxon>
        <taxon>Didymosphaeriaceae</taxon>
        <taxon>Paraphaeosphaeria</taxon>
    </lineage>
</organism>
<dbReference type="InParanoid" id="A0A177BZ33"/>
<evidence type="ECO:0000256" key="1">
    <source>
        <dbReference type="ARBA" id="ARBA00001947"/>
    </source>
</evidence>
<dbReference type="RefSeq" id="XP_018030596.1">
    <property type="nucleotide sequence ID" value="XM_018181153.1"/>
</dbReference>
<dbReference type="InterPro" id="IPR036291">
    <property type="entry name" value="NAD(P)-bd_dom_sf"/>
</dbReference>
<gene>
    <name evidence="4" type="ORF">CC84DRAFT_1190930</name>
</gene>
<dbReference type="SUPFAM" id="SSF50129">
    <property type="entry name" value="GroES-like"/>
    <property type="match status" value="1"/>
</dbReference>
<reference evidence="4 5" key="1">
    <citation type="submission" date="2016-05" db="EMBL/GenBank/DDBJ databases">
        <title>Comparative analysis of secretome profiles of manganese(II)-oxidizing ascomycete fungi.</title>
        <authorList>
            <consortium name="DOE Joint Genome Institute"/>
            <person name="Zeiner C.A."/>
            <person name="Purvine S.O."/>
            <person name="Zink E.M."/>
            <person name="Wu S."/>
            <person name="Pasa-Tolic L."/>
            <person name="Chaput D.L."/>
            <person name="Haridas S."/>
            <person name="Grigoriev I.V."/>
            <person name="Santelli C.M."/>
            <person name="Hansel C.M."/>
        </authorList>
    </citation>
    <scope>NUCLEOTIDE SEQUENCE [LARGE SCALE GENOMIC DNA]</scope>
    <source>
        <strain evidence="4 5">AP3s5-JAC2a</strain>
    </source>
</reference>
<protein>
    <submittedName>
        <fullName evidence="4">Uncharacterized protein</fullName>
    </submittedName>
</protein>
<dbReference type="InterPro" id="IPR011032">
    <property type="entry name" value="GroES-like_sf"/>
</dbReference>
<dbReference type="GeneID" id="28764639"/>
<name>A0A177BZ33_9PLEO</name>
<dbReference type="PANTHER" id="PTHR42813">
    <property type="entry name" value="ZINC-TYPE ALCOHOL DEHYDROGENASE-LIKE"/>
    <property type="match status" value="1"/>
</dbReference>
<dbReference type="STRING" id="1460663.A0A177BZ33"/>
<dbReference type="Gene3D" id="3.40.50.720">
    <property type="entry name" value="NAD(P)-binding Rossmann-like Domain"/>
    <property type="match status" value="1"/>
</dbReference>
<keyword evidence="5" id="KW-1185">Reference proteome</keyword>
<proteinExistence type="predicted"/>